<keyword evidence="4" id="KW-1185">Reference proteome</keyword>
<sequence>MATTTATAHRHLHGLDHLRAFAITFVFLYHYGGMFPHPDWVNRISKFGWTGVDLFFVLSGYLIASQLFATIGRGQAISFREFFIKRFFRIIPAYLLTVIVYFSLPSFREREALAPLWKYLTFTQNLGLDLRTQGTFSHAWSLCIEEQFYLLLPLVLIGLVYFNLLRKGIWLLVFLFMAGIGIRMLCWHYGVKPFTDQDDGWAYWYKWLYYPTFSRLDGLLMGVSIAALFQFKPTLRARLQPYGNYLITAGGAVLVAAYVVCADPKTYLASIVGFPMVDAGYGLLVAGAVCSSSFLYKRGFTLTWQVASLSYVLYLTHKIVLHITQGWLAQKGWNLKSTATFVISTLACLLVAFILHTVLEKPFLRLRNHVLRSWPALLPQQHV</sequence>
<dbReference type="PANTHER" id="PTHR23028:SF53">
    <property type="entry name" value="ACYL_TRANSF_3 DOMAIN-CONTAINING PROTEIN"/>
    <property type="match status" value="1"/>
</dbReference>
<feature type="transmembrane region" description="Helical" evidence="1">
    <location>
        <begin position="302"/>
        <end position="321"/>
    </location>
</feature>
<feature type="transmembrane region" description="Helical" evidence="1">
    <location>
        <begin position="242"/>
        <end position="260"/>
    </location>
</feature>
<keyword evidence="3" id="KW-0378">Hydrolase</keyword>
<gene>
    <name evidence="3" type="ORF">GA0116948_105285</name>
</gene>
<dbReference type="Pfam" id="PF01757">
    <property type="entry name" value="Acyl_transf_3"/>
    <property type="match status" value="1"/>
</dbReference>
<feature type="transmembrane region" description="Helical" evidence="1">
    <location>
        <begin position="47"/>
        <end position="69"/>
    </location>
</feature>
<keyword evidence="3" id="KW-0012">Acyltransferase</keyword>
<dbReference type="STRING" id="1335309.GA0116948_105285"/>
<dbReference type="GO" id="GO:0016747">
    <property type="term" value="F:acyltransferase activity, transferring groups other than amino-acyl groups"/>
    <property type="evidence" value="ECO:0007669"/>
    <property type="project" value="InterPro"/>
</dbReference>
<keyword evidence="1" id="KW-0812">Transmembrane</keyword>
<name>A0A1C4DI61_9BACT</name>
<dbReference type="RefSeq" id="WP_089711674.1">
    <property type="nucleotide sequence ID" value="NZ_FMAR01000005.1"/>
</dbReference>
<feature type="transmembrane region" description="Helical" evidence="1">
    <location>
        <begin position="210"/>
        <end position="230"/>
    </location>
</feature>
<accession>A0A1C4DI61</accession>
<evidence type="ECO:0000313" key="3">
    <source>
        <dbReference type="EMBL" id="SCC30998.1"/>
    </source>
</evidence>
<proteinExistence type="predicted"/>
<dbReference type="GO" id="GO:0016020">
    <property type="term" value="C:membrane"/>
    <property type="evidence" value="ECO:0007669"/>
    <property type="project" value="TreeGrafter"/>
</dbReference>
<evidence type="ECO:0000259" key="2">
    <source>
        <dbReference type="Pfam" id="PF01757"/>
    </source>
</evidence>
<keyword evidence="3" id="KW-0808">Transferase</keyword>
<keyword evidence="1" id="KW-0472">Membrane</keyword>
<organism evidence="3 4">
    <name type="scientific">Chitinophaga costaii</name>
    <dbReference type="NCBI Taxonomy" id="1335309"/>
    <lineage>
        <taxon>Bacteria</taxon>
        <taxon>Pseudomonadati</taxon>
        <taxon>Bacteroidota</taxon>
        <taxon>Chitinophagia</taxon>
        <taxon>Chitinophagales</taxon>
        <taxon>Chitinophagaceae</taxon>
        <taxon>Chitinophaga</taxon>
    </lineage>
</organism>
<feature type="transmembrane region" description="Helical" evidence="1">
    <location>
        <begin position="90"/>
        <end position="107"/>
    </location>
</feature>
<feature type="transmembrane region" description="Helical" evidence="1">
    <location>
        <begin position="266"/>
        <end position="290"/>
    </location>
</feature>
<dbReference type="PANTHER" id="PTHR23028">
    <property type="entry name" value="ACETYLTRANSFERASE"/>
    <property type="match status" value="1"/>
</dbReference>
<feature type="transmembrane region" description="Helical" evidence="1">
    <location>
        <begin position="18"/>
        <end position="35"/>
    </location>
</feature>
<dbReference type="Proteomes" id="UP000242818">
    <property type="component" value="Unassembled WGS sequence"/>
</dbReference>
<dbReference type="InterPro" id="IPR050879">
    <property type="entry name" value="Acyltransferase_3"/>
</dbReference>
<protein>
    <submittedName>
        <fullName evidence="3">Peptidoglycan/LPS O-acetylase OafA/YrhL, contains acyltransferase and SGNH-hydrolase domains</fullName>
    </submittedName>
</protein>
<evidence type="ECO:0000313" key="4">
    <source>
        <dbReference type="Proteomes" id="UP000242818"/>
    </source>
</evidence>
<reference evidence="3 4" key="1">
    <citation type="submission" date="2016-08" db="EMBL/GenBank/DDBJ databases">
        <authorList>
            <person name="Seilhamer J.J."/>
        </authorList>
    </citation>
    <scope>NUCLEOTIDE SEQUENCE [LARGE SCALE GENOMIC DNA]</scope>
    <source>
        <strain evidence="3 4">A37T2</strain>
    </source>
</reference>
<dbReference type="InterPro" id="IPR002656">
    <property type="entry name" value="Acyl_transf_3_dom"/>
</dbReference>
<keyword evidence="1" id="KW-1133">Transmembrane helix</keyword>
<dbReference type="EMBL" id="FMAR01000005">
    <property type="protein sequence ID" value="SCC30998.1"/>
    <property type="molecule type" value="Genomic_DNA"/>
</dbReference>
<dbReference type="OrthoDB" id="290051at2"/>
<feature type="transmembrane region" description="Helical" evidence="1">
    <location>
        <begin position="169"/>
        <end position="190"/>
    </location>
</feature>
<dbReference type="AlphaFoldDB" id="A0A1C4DI61"/>
<dbReference type="GO" id="GO:0016787">
    <property type="term" value="F:hydrolase activity"/>
    <property type="evidence" value="ECO:0007669"/>
    <property type="project" value="UniProtKB-KW"/>
</dbReference>
<evidence type="ECO:0000256" key="1">
    <source>
        <dbReference type="SAM" id="Phobius"/>
    </source>
</evidence>
<dbReference type="GO" id="GO:0009103">
    <property type="term" value="P:lipopolysaccharide biosynthetic process"/>
    <property type="evidence" value="ECO:0007669"/>
    <property type="project" value="TreeGrafter"/>
</dbReference>
<feature type="domain" description="Acyltransferase 3" evidence="2">
    <location>
        <begin position="13"/>
        <end position="356"/>
    </location>
</feature>
<feature type="transmembrane region" description="Helical" evidence="1">
    <location>
        <begin position="147"/>
        <end position="164"/>
    </location>
</feature>
<feature type="transmembrane region" description="Helical" evidence="1">
    <location>
        <begin position="341"/>
        <end position="359"/>
    </location>
</feature>